<dbReference type="AlphaFoldDB" id="A0A5B2UX05"/>
<dbReference type="OrthoDB" id="9794512at2"/>
<evidence type="ECO:0000313" key="4">
    <source>
        <dbReference type="Proteomes" id="UP000199620"/>
    </source>
</evidence>
<evidence type="ECO:0000313" key="5">
    <source>
        <dbReference type="Proteomes" id="UP000325296"/>
    </source>
</evidence>
<keyword evidence="1" id="KW-0472">Membrane</keyword>
<keyword evidence="4" id="KW-1185">Reference proteome</keyword>
<feature type="transmembrane region" description="Helical" evidence="1">
    <location>
        <begin position="161"/>
        <end position="181"/>
    </location>
</feature>
<dbReference type="Pfam" id="PF12730">
    <property type="entry name" value="ABC2_membrane_4"/>
    <property type="match status" value="1"/>
</dbReference>
<proteinExistence type="predicted"/>
<accession>A0A5B2UX05</accession>
<feature type="transmembrane region" description="Helical" evidence="1">
    <location>
        <begin position="101"/>
        <end position="126"/>
    </location>
</feature>
<dbReference type="EMBL" id="VUOL01000004">
    <property type="protein sequence ID" value="KAA2231022.1"/>
    <property type="molecule type" value="Genomic_DNA"/>
</dbReference>
<gene>
    <name evidence="2" type="ORF">F1720_08730</name>
    <name evidence="3" type="ORF">SAMN04490181_2618</name>
</gene>
<sequence length="241" mass="27030">MKRLPVIFKRQLSNYLSTPSTYFGIAIFLIANTALGFYVGKFLENTPTNLHAFFQYHPWLYLFFIPFISTLLWSDEYKDNAFSFTNTLPVSALELTLGKFLAAWILCALTLSLTLPLVITINYLVIADNSTILAQFIGSWLLAGAYLSFACLVCVMAYNRLIIFGITLALLLTASTLSSVLDMLSHQAPIWVVDSLISLNPRIRFSTIDSGLLTLQDTSYFISMIIAFLTATTLILNFRKS</sequence>
<feature type="transmembrane region" description="Helical" evidence="1">
    <location>
        <begin position="220"/>
        <end position="238"/>
    </location>
</feature>
<protein>
    <submittedName>
        <fullName evidence="2">ABC transporter permease</fullName>
    </submittedName>
    <submittedName>
        <fullName evidence="3">ABC-2 type transport system permease protein</fullName>
    </submittedName>
</protein>
<name>A0A5B2UX05_9PSED</name>
<evidence type="ECO:0000256" key="1">
    <source>
        <dbReference type="SAM" id="Phobius"/>
    </source>
</evidence>
<reference evidence="2 5" key="2">
    <citation type="submission" date="2019-09" db="EMBL/GenBank/DDBJ databases">
        <title>Draft genome sequence of Pseudomonas brenneri CCUG 51514(T).</title>
        <authorList>
            <person name="Tunovic T."/>
            <person name="Pineiro-Iglesias B."/>
            <person name="Unosson C."/>
            <person name="Inganas E."/>
            <person name="Ohlen M."/>
            <person name="Cardew S."/>
            <person name="Jensie-Markopoulos S."/>
            <person name="Salva-Serra F."/>
            <person name="Jaen-Luchoro D."/>
            <person name="Svensson-Stadler L."/>
            <person name="Chun J."/>
            <person name="Moore E."/>
        </authorList>
    </citation>
    <scope>NUCLEOTIDE SEQUENCE [LARGE SCALE GENOMIC DNA]</scope>
    <source>
        <strain evidence="2 5">CCUG 51514</strain>
    </source>
</reference>
<dbReference type="Proteomes" id="UP000325296">
    <property type="component" value="Unassembled WGS sequence"/>
</dbReference>
<evidence type="ECO:0000313" key="3">
    <source>
        <dbReference type="EMBL" id="SDU98706.1"/>
    </source>
</evidence>
<feature type="transmembrane region" description="Helical" evidence="1">
    <location>
        <begin position="21"/>
        <end position="39"/>
    </location>
</feature>
<keyword evidence="1" id="KW-0812">Transmembrane</keyword>
<organism evidence="2 5">
    <name type="scientific">Pseudomonas brenneri</name>
    <dbReference type="NCBI Taxonomy" id="129817"/>
    <lineage>
        <taxon>Bacteria</taxon>
        <taxon>Pseudomonadati</taxon>
        <taxon>Pseudomonadota</taxon>
        <taxon>Gammaproteobacteria</taxon>
        <taxon>Pseudomonadales</taxon>
        <taxon>Pseudomonadaceae</taxon>
        <taxon>Pseudomonas</taxon>
    </lineage>
</organism>
<dbReference type="Proteomes" id="UP000199620">
    <property type="component" value="Chromosome I"/>
</dbReference>
<keyword evidence="1" id="KW-1133">Transmembrane helix</keyword>
<reference evidence="3 4" key="1">
    <citation type="submission" date="2016-10" db="EMBL/GenBank/DDBJ databases">
        <authorList>
            <person name="Varghese N."/>
            <person name="Submissions S."/>
        </authorList>
    </citation>
    <scope>NUCLEOTIDE SEQUENCE [LARGE SCALE GENOMIC DNA]</scope>
    <source>
        <strain evidence="3 4">BS2771</strain>
    </source>
</reference>
<feature type="transmembrane region" description="Helical" evidence="1">
    <location>
        <begin position="59"/>
        <end position="74"/>
    </location>
</feature>
<feature type="transmembrane region" description="Helical" evidence="1">
    <location>
        <begin position="132"/>
        <end position="154"/>
    </location>
</feature>
<evidence type="ECO:0000313" key="2">
    <source>
        <dbReference type="EMBL" id="KAA2231022.1"/>
    </source>
</evidence>
<dbReference type="EMBL" id="LT629800">
    <property type="protein sequence ID" value="SDU98706.1"/>
    <property type="molecule type" value="Genomic_DNA"/>
</dbReference>